<dbReference type="InterPro" id="IPR036573">
    <property type="entry name" value="CBM_sf_5/12"/>
</dbReference>
<evidence type="ECO:0000256" key="1">
    <source>
        <dbReference type="ARBA" id="ARBA00022729"/>
    </source>
</evidence>
<feature type="compositionally biased region" description="Gly residues" evidence="3">
    <location>
        <begin position="260"/>
        <end position="269"/>
    </location>
</feature>
<dbReference type="CDD" id="cd21177">
    <property type="entry name" value="LPMO_AA10"/>
    <property type="match status" value="1"/>
</dbReference>
<dbReference type="GO" id="GO:0016787">
    <property type="term" value="F:hydrolase activity"/>
    <property type="evidence" value="ECO:0007669"/>
    <property type="project" value="UniProtKB-KW"/>
</dbReference>
<evidence type="ECO:0000259" key="5">
    <source>
        <dbReference type="SMART" id="SM00495"/>
    </source>
</evidence>
<dbReference type="Pfam" id="PF03067">
    <property type="entry name" value="LPMO_10"/>
    <property type="match status" value="1"/>
</dbReference>
<dbReference type="Proteomes" id="UP000249324">
    <property type="component" value="Unassembled WGS sequence"/>
</dbReference>
<dbReference type="GO" id="GO:0004497">
    <property type="term" value="F:monooxygenase activity"/>
    <property type="evidence" value="ECO:0007669"/>
    <property type="project" value="UniProtKB-KW"/>
</dbReference>
<name>A0ABD6FI14_9PSEU</name>
<dbReference type="InterPro" id="IPR014756">
    <property type="entry name" value="Ig_E-set"/>
</dbReference>
<feature type="compositionally biased region" description="Basic and acidic residues" evidence="3">
    <location>
        <begin position="213"/>
        <end position="225"/>
    </location>
</feature>
<keyword evidence="2" id="KW-0378">Hydrolase</keyword>
<protein>
    <submittedName>
        <fullName evidence="6">Lytic polysaccharide monooxygenase</fullName>
    </submittedName>
</protein>
<evidence type="ECO:0000256" key="4">
    <source>
        <dbReference type="SAM" id="SignalP"/>
    </source>
</evidence>
<feature type="domain" description="Chitin-binding type-3" evidence="5">
    <location>
        <begin position="288"/>
        <end position="334"/>
    </location>
</feature>
<dbReference type="InterPro" id="IPR003610">
    <property type="entry name" value="CBM5/12"/>
</dbReference>
<feature type="region of interest" description="Disordered" evidence="3">
    <location>
        <begin position="178"/>
        <end position="288"/>
    </location>
</feature>
<feature type="chain" id="PRO_5044868656" evidence="4">
    <location>
        <begin position="30"/>
        <end position="335"/>
    </location>
</feature>
<proteinExistence type="predicted"/>
<dbReference type="Gene3D" id="2.70.50.50">
    <property type="entry name" value="chitin-binding protein cbp21"/>
    <property type="match status" value="1"/>
</dbReference>
<dbReference type="PANTHER" id="PTHR34823:SF1">
    <property type="entry name" value="CHITIN-BINDING TYPE-4 DOMAIN-CONTAINING PROTEIN"/>
    <property type="match status" value="1"/>
</dbReference>
<dbReference type="PANTHER" id="PTHR34823">
    <property type="entry name" value="GLCNAC-BINDING PROTEIN A"/>
    <property type="match status" value="1"/>
</dbReference>
<dbReference type="CDD" id="cd12214">
    <property type="entry name" value="ChiA1_BD"/>
    <property type="match status" value="1"/>
</dbReference>
<sequence>MKRSLLALGGIGALTTAGLVMMPSPAAQAHGHVESPPSRQAQCRNGTVECGPIVYEPQSVEGPKGQRNCSAGDARWAELDDDSKGWVATPVGDQVTFTWRFTAPHSTANFEYYIGGDLLATIEMRGERPAETVSHVIDLSRYSGRQKVLAVWNIGDTSNAFYSCVDLDIGGDGGIGGDAGSYIPSPSHLSGAAHGQMDEPSANDTGDGTPTLHGEHGEHAGHDSHGTPGTDGSPDHPEGHDNSGGGPSTGAPSDDTSGGPSDGSAGGTPAGFHEPWRPIWPEPTSRSVSAWQPGVSYAAGDRVTHHGVTYRCWQAHTSQADWEPQNTPALWIRES</sequence>
<dbReference type="AlphaFoldDB" id="A0ABD6FI14"/>
<dbReference type="Pfam" id="PF02839">
    <property type="entry name" value="CBM_5_12"/>
    <property type="match status" value="1"/>
</dbReference>
<feature type="signal peptide" evidence="4">
    <location>
        <begin position="1"/>
        <end position="29"/>
    </location>
</feature>
<accession>A0ABD6FI14</accession>
<keyword evidence="6" id="KW-0560">Oxidoreductase</keyword>
<dbReference type="InterPro" id="IPR004302">
    <property type="entry name" value="Cellulose/chitin-bd_N"/>
</dbReference>
<dbReference type="EMBL" id="QGUI02000143">
    <property type="protein sequence ID" value="MFO7192911.1"/>
    <property type="molecule type" value="Genomic_DNA"/>
</dbReference>
<dbReference type="SUPFAM" id="SSF51055">
    <property type="entry name" value="Carbohydrate binding domain"/>
    <property type="match status" value="1"/>
</dbReference>
<keyword evidence="1 4" id="KW-0732">Signal</keyword>
<feature type="compositionally biased region" description="Low complexity" evidence="3">
    <location>
        <begin position="250"/>
        <end position="259"/>
    </location>
</feature>
<gene>
    <name evidence="6" type="ORF">DIU77_011775</name>
</gene>
<dbReference type="SUPFAM" id="SSF81296">
    <property type="entry name" value="E set domains"/>
    <property type="match status" value="1"/>
</dbReference>
<dbReference type="Gene3D" id="2.10.10.20">
    <property type="entry name" value="Carbohydrate-binding module superfamily 5/12"/>
    <property type="match status" value="1"/>
</dbReference>
<comment type="caution">
    <text evidence="6">The sequence shown here is derived from an EMBL/GenBank/DDBJ whole genome shotgun (WGS) entry which is preliminary data.</text>
</comment>
<evidence type="ECO:0000313" key="7">
    <source>
        <dbReference type="Proteomes" id="UP000249324"/>
    </source>
</evidence>
<organism evidence="6 7">
    <name type="scientific">Thermocrispum agreste</name>
    <dbReference type="NCBI Taxonomy" id="37925"/>
    <lineage>
        <taxon>Bacteria</taxon>
        <taxon>Bacillati</taxon>
        <taxon>Actinomycetota</taxon>
        <taxon>Actinomycetes</taxon>
        <taxon>Pseudonocardiales</taxon>
        <taxon>Pseudonocardiaceae</taxon>
        <taxon>Thermocrispum</taxon>
    </lineage>
</organism>
<evidence type="ECO:0000313" key="6">
    <source>
        <dbReference type="EMBL" id="MFO7192911.1"/>
    </source>
</evidence>
<keyword evidence="6" id="KW-0503">Monooxygenase</keyword>
<evidence type="ECO:0000256" key="3">
    <source>
        <dbReference type="SAM" id="MobiDB-lite"/>
    </source>
</evidence>
<evidence type="ECO:0000256" key="2">
    <source>
        <dbReference type="ARBA" id="ARBA00022801"/>
    </source>
</evidence>
<dbReference type="SMART" id="SM00495">
    <property type="entry name" value="ChtBD3"/>
    <property type="match status" value="1"/>
</dbReference>
<dbReference type="InterPro" id="IPR051024">
    <property type="entry name" value="GlcNAc_Chitin_IntDeg"/>
</dbReference>
<reference evidence="6 7" key="1">
    <citation type="journal article" date="2021" name="BMC Genomics">
        <title>Genome-resolved metagenome and metatranscriptome analyses of thermophilic composting reveal key bacterial players and their metabolic interactions.</title>
        <authorList>
            <person name="Braga L.P.P."/>
            <person name="Pereira R.V."/>
            <person name="Martins L.F."/>
            <person name="Moura L.M.S."/>
            <person name="Sanchez F.B."/>
            <person name="Patane J.S.L."/>
            <person name="da Silva A.M."/>
            <person name="Setubal J.C."/>
        </authorList>
    </citation>
    <scope>NUCLEOTIDE SEQUENCE [LARGE SCALE GENOMIC DNA]</scope>
    <source>
        <strain evidence="6">ZC4RG45</strain>
    </source>
</reference>